<name>A0A9J6H024_HAELO</name>
<dbReference type="InterPro" id="IPR052579">
    <property type="entry name" value="Zinc_finger_SWIM"/>
</dbReference>
<proteinExistence type="predicted"/>
<dbReference type="PANTHER" id="PTHR31569">
    <property type="entry name" value="SWIM-TYPE DOMAIN-CONTAINING PROTEIN"/>
    <property type="match status" value="1"/>
</dbReference>
<gene>
    <name evidence="1" type="ORF">HPB48_026022</name>
</gene>
<dbReference type="OrthoDB" id="6504931at2759"/>
<evidence type="ECO:0000313" key="1">
    <source>
        <dbReference type="EMBL" id="KAH9384039.1"/>
    </source>
</evidence>
<comment type="caution">
    <text evidence="1">The sequence shown here is derived from an EMBL/GenBank/DDBJ whole genome shotgun (WGS) entry which is preliminary data.</text>
</comment>
<dbReference type="VEuPathDB" id="VectorBase:HLOH_044756"/>
<evidence type="ECO:0000313" key="2">
    <source>
        <dbReference type="Proteomes" id="UP000821853"/>
    </source>
</evidence>
<dbReference type="EMBL" id="JABSTR010001468">
    <property type="protein sequence ID" value="KAH9384039.1"/>
    <property type="molecule type" value="Genomic_DNA"/>
</dbReference>
<protein>
    <submittedName>
        <fullName evidence="1">Uncharacterized protein</fullName>
    </submittedName>
</protein>
<dbReference type="AlphaFoldDB" id="A0A9J6H024"/>
<keyword evidence="2" id="KW-1185">Reference proteome</keyword>
<organism evidence="1 2">
    <name type="scientific">Haemaphysalis longicornis</name>
    <name type="common">Bush tick</name>
    <dbReference type="NCBI Taxonomy" id="44386"/>
    <lineage>
        <taxon>Eukaryota</taxon>
        <taxon>Metazoa</taxon>
        <taxon>Ecdysozoa</taxon>
        <taxon>Arthropoda</taxon>
        <taxon>Chelicerata</taxon>
        <taxon>Arachnida</taxon>
        <taxon>Acari</taxon>
        <taxon>Parasitiformes</taxon>
        <taxon>Ixodida</taxon>
        <taxon>Ixodoidea</taxon>
        <taxon>Ixodidae</taxon>
        <taxon>Haemaphysalinae</taxon>
        <taxon>Haemaphysalis</taxon>
    </lineage>
</organism>
<dbReference type="Proteomes" id="UP000821853">
    <property type="component" value="Unassembled WGS sequence"/>
</dbReference>
<reference evidence="1 2" key="1">
    <citation type="journal article" date="2020" name="Cell">
        <title>Large-Scale Comparative Analyses of Tick Genomes Elucidate Their Genetic Diversity and Vector Capacities.</title>
        <authorList>
            <consortium name="Tick Genome and Microbiome Consortium (TIGMIC)"/>
            <person name="Jia N."/>
            <person name="Wang J."/>
            <person name="Shi W."/>
            <person name="Du L."/>
            <person name="Sun Y."/>
            <person name="Zhan W."/>
            <person name="Jiang J.F."/>
            <person name="Wang Q."/>
            <person name="Zhang B."/>
            <person name="Ji P."/>
            <person name="Bell-Sakyi L."/>
            <person name="Cui X.M."/>
            <person name="Yuan T.T."/>
            <person name="Jiang B.G."/>
            <person name="Yang W.F."/>
            <person name="Lam T.T."/>
            <person name="Chang Q.C."/>
            <person name="Ding S.J."/>
            <person name="Wang X.J."/>
            <person name="Zhu J.G."/>
            <person name="Ruan X.D."/>
            <person name="Zhao L."/>
            <person name="Wei J.T."/>
            <person name="Ye R.Z."/>
            <person name="Que T.C."/>
            <person name="Du C.H."/>
            <person name="Zhou Y.H."/>
            <person name="Cheng J.X."/>
            <person name="Dai P.F."/>
            <person name="Guo W.B."/>
            <person name="Han X.H."/>
            <person name="Huang E.J."/>
            <person name="Li L.F."/>
            <person name="Wei W."/>
            <person name="Gao Y.C."/>
            <person name="Liu J.Z."/>
            <person name="Shao H.Z."/>
            <person name="Wang X."/>
            <person name="Wang C.C."/>
            <person name="Yang T.C."/>
            <person name="Huo Q.B."/>
            <person name="Li W."/>
            <person name="Chen H.Y."/>
            <person name="Chen S.E."/>
            <person name="Zhou L.G."/>
            <person name="Ni X.B."/>
            <person name="Tian J.H."/>
            <person name="Sheng Y."/>
            <person name="Liu T."/>
            <person name="Pan Y.S."/>
            <person name="Xia L.Y."/>
            <person name="Li J."/>
            <person name="Zhao F."/>
            <person name="Cao W.C."/>
        </authorList>
    </citation>
    <scope>NUCLEOTIDE SEQUENCE [LARGE SCALE GENOMIC DNA]</scope>
    <source>
        <strain evidence="1">HaeL-2018</strain>
    </source>
</reference>
<dbReference type="PANTHER" id="PTHR31569:SF4">
    <property type="entry name" value="SWIM-TYPE DOMAIN-CONTAINING PROTEIN"/>
    <property type="match status" value="1"/>
</dbReference>
<accession>A0A9J6H024</accession>
<sequence>MAYARSEEEYDHLYRTPMSLSPPAVMDYFNSNWHDIHSEWIMAIKWSCGNFMNFTSNRADSINGKLNTIVDGYSSLENFARNVFSFVHSTRKEVAHKAATMLQKRQVTSRNDEAHVLYCGCGEAASPCK</sequence>